<dbReference type="GO" id="GO:0005829">
    <property type="term" value="C:cytosol"/>
    <property type="evidence" value="ECO:0007669"/>
    <property type="project" value="TreeGrafter"/>
</dbReference>
<dbReference type="RefSeq" id="WP_101954335.1">
    <property type="nucleotide sequence ID" value="NZ_PKHE01000012.1"/>
</dbReference>
<evidence type="ECO:0000256" key="1">
    <source>
        <dbReference type="ARBA" id="ARBA00001946"/>
    </source>
</evidence>
<comment type="caution">
    <text evidence="4">The sequence shown here is derived from an EMBL/GenBank/DDBJ whole genome shotgun (WGS) entry which is preliminary data.</text>
</comment>
<evidence type="ECO:0000313" key="4">
    <source>
        <dbReference type="EMBL" id="PKY88602.1"/>
    </source>
</evidence>
<dbReference type="PANTHER" id="PTHR11839:SF18">
    <property type="entry name" value="NUDIX HYDROLASE DOMAIN-CONTAINING PROTEIN"/>
    <property type="match status" value="1"/>
</dbReference>
<dbReference type="SUPFAM" id="SSF55811">
    <property type="entry name" value="Nudix"/>
    <property type="match status" value="1"/>
</dbReference>
<evidence type="ECO:0000259" key="3">
    <source>
        <dbReference type="PROSITE" id="PS51462"/>
    </source>
</evidence>
<comment type="cofactor">
    <cofactor evidence="1">
        <name>Mg(2+)</name>
        <dbReference type="ChEBI" id="CHEBI:18420"/>
    </cofactor>
</comment>
<dbReference type="CDD" id="cd03424">
    <property type="entry name" value="NUDIX_ADPRase_Nudt5_UGPPase_Nudt14"/>
    <property type="match status" value="1"/>
</dbReference>
<dbReference type="PANTHER" id="PTHR11839">
    <property type="entry name" value="UDP/ADP-SUGAR PYROPHOSPHATASE"/>
    <property type="match status" value="1"/>
</dbReference>
<dbReference type="GO" id="GO:0016787">
    <property type="term" value="F:hydrolase activity"/>
    <property type="evidence" value="ECO:0007669"/>
    <property type="project" value="UniProtKB-KW"/>
</dbReference>
<sequence>MLEAEFMKSDRLRASELIYDGQIIQLYRNQVEIHPQVVVARELVNHQTAVVILPITDTDEIILVSQYRPAVDQVLLELPAGLIDIHQLAAEDPLIAAKRELEEETGMQSDCWEYYGKLDCSPGFCNEAMEFYIARDVKGVPHPIAGDEDEFITVKKYSRSTIQSMLDERLISDMKTHLILKLWLLGGI</sequence>
<protein>
    <recommendedName>
        <fullName evidence="3">Nudix hydrolase domain-containing protein</fullName>
    </recommendedName>
</protein>
<dbReference type="Pfam" id="PF00293">
    <property type="entry name" value="NUDIX"/>
    <property type="match status" value="1"/>
</dbReference>
<feature type="domain" description="Nudix hydrolase" evidence="3">
    <location>
        <begin position="45"/>
        <end position="184"/>
    </location>
</feature>
<reference evidence="4 5" key="1">
    <citation type="submission" date="2017-12" db="EMBL/GenBank/DDBJ databases">
        <title>Phylogenetic diversity of female urinary microbiome.</title>
        <authorList>
            <person name="Thomas-White K."/>
            <person name="Wolfe A.J."/>
        </authorList>
    </citation>
    <scope>NUCLEOTIDE SEQUENCE [LARGE SCALE GENOMIC DNA]</scope>
    <source>
        <strain evidence="4 5">UMB0898</strain>
    </source>
</reference>
<dbReference type="OrthoDB" id="9806150at2"/>
<keyword evidence="2" id="KW-0378">Hydrolase</keyword>
<accession>A0A2I1JZ55</accession>
<dbReference type="GO" id="GO:0006753">
    <property type="term" value="P:nucleoside phosphate metabolic process"/>
    <property type="evidence" value="ECO:0007669"/>
    <property type="project" value="TreeGrafter"/>
</dbReference>
<evidence type="ECO:0000256" key="2">
    <source>
        <dbReference type="ARBA" id="ARBA00022801"/>
    </source>
</evidence>
<dbReference type="PROSITE" id="PS51462">
    <property type="entry name" value="NUDIX"/>
    <property type="match status" value="1"/>
</dbReference>
<dbReference type="InterPro" id="IPR015797">
    <property type="entry name" value="NUDIX_hydrolase-like_dom_sf"/>
</dbReference>
<dbReference type="InterPro" id="IPR000086">
    <property type="entry name" value="NUDIX_hydrolase_dom"/>
</dbReference>
<proteinExistence type="predicted"/>
<dbReference type="EMBL" id="PKHE01000012">
    <property type="protein sequence ID" value="PKY88602.1"/>
    <property type="molecule type" value="Genomic_DNA"/>
</dbReference>
<name>A0A2I1JZ55_9LACT</name>
<evidence type="ECO:0000313" key="5">
    <source>
        <dbReference type="Proteomes" id="UP000234384"/>
    </source>
</evidence>
<dbReference type="Proteomes" id="UP000234384">
    <property type="component" value="Unassembled WGS sequence"/>
</dbReference>
<dbReference type="Gene3D" id="3.90.79.10">
    <property type="entry name" value="Nucleoside Triphosphate Pyrophosphohydrolase"/>
    <property type="match status" value="1"/>
</dbReference>
<dbReference type="AlphaFoldDB" id="A0A2I1JZ55"/>
<dbReference type="GO" id="GO:0019693">
    <property type="term" value="P:ribose phosphate metabolic process"/>
    <property type="evidence" value="ECO:0007669"/>
    <property type="project" value="TreeGrafter"/>
</dbReference>
<gene>
    <name evidence="4" type="ORF">CYJ57_05125</name>
</gene>
<organism evidence="4 5">
    <name type="scientific">Falseniella ignava</name>
    <dbReference type="NCBI Taxonomy" id="137730"/>
    <lineage>
        <taxon>Bacteria</taxon>
        <taxon>Bacillati</taxon>
        <taxon>Bacillota</taxon>
        <taxon>Bacilli</taxon>
        <taxon>Lactobacillales</taxon>
        <taxon>Aerococcaceae</taxon>
        <taxon>Falseniella</taxon>
    </lineage>
</organism>